<dbReference type="Proteomes" id="UP001140560">
    <property type="component" value="Unassembled WGS sequence"/>
</dbReference>
<reference evidence="3" key="1">
    <citation type="submission" date="2022-10" db="EMBL/GenBank/DDBJ databases">
        <title>Tapping the CABI collections for fungal endophytes: first genome assemblies for Collariella, Neodidymelliopsis, Ascochyta clinopodiicola, Didymella pomorum, Didymosphaeria variabile, Neocosmospora piperis and Neocucurbitaria cava.</title>
        <authorList>
            <person name="Hill R."/>
        </authorList>
    </citation>
    <scope>NUCLEOTIDE SEQUENCE</scope>
    <source>
        <strain evidence="3">IMI 356814</strain>
    </source>
</reference>
<dbReference type="Pfam" id="PF20237">
    <property type="entry name" value="DUF6594"/>
    <property type="match status" value="1"/>
</dbReference>
<keyword evidence="4" id="KW-1185">Reference proteome</keyword>
<evidence type="ECO:0000256" key="1">
    <source>
        <dbReference type="SAM" id="Phobius"/>
    </source>
</evidence>
<keyword evidence="1" id="KW-0812">Transmembrane</keyword>
<feature type="transmembrane region" description="Helical" evidence="1">
    <location>
        <begin position="216"/>
        <end position="238"/>
    </location>
</feature>
<comment type="caution">
    <text evidence="3">The sequence shown here is derived from an EMBL/GenBank/DDBJ whole genome shotgun (WGS) entry which is preliminary data.</text>
</comment>
<protein>
    <recommendedName>
        <fullName evidence="2">DUF6594 domain-containing protein</fullName>
    </recommendedName>
</protein>
<name>A0A9W8YGN2_9PLEO</name>
<evidence type="ECO:0000259" key="2">
    <source>
        <dbReference type="Pfam" id="PF20237"/>
    </source>
</evidence>
<proteinExistence type="predicted"/>
<dbReference type="PANTHER" id="PTHR34502:SF4">
    <property type="entry name" value="DUF6594 DOMAIN-CONTAINING PROTEIN"/>
    <property type="match status" value="1"/>
</dbReference>
<dbReference type="InterPro" id="IPR046529">
    <property type="entry name" value="DUF6594"/>
</dbReference>
<feature type="transmembrane region" description="Helical" evidence="1">
    <location>
        <begin position="244"/>
        <end position="266"/>
    </location>
</feature>
<feature type="domain" description="DUF6594" evidence="2">
    <location>
        <begin position="29"/>
        <end position="278"/>
    </location>
</feature>
<dbReference type="AlphaFoldDB" id="A0A9W8YGN2"/>
<organism evidence="3 4">
    <name type="scientific">Neocucurbitaria cava</name>
    <dbReference type="NCBI Taxonomy" id="798079"/>
    <lineage>
        <taxon>Eukaryota</taxon>
        <taxon>Fungi</taxon>
        <taxon>Dikarya</taxon>
        <taxon>Ascomycota</taxon>
        <taxon>Pezizomycotina</taxon>
        <taxon>Dothideomycetes</taxon>
        <taxon>Pleosporomycetidae</taxon>
        <taxon>Pleosporales</taxon>
        <taxon>Pleosporineae</taxon>
        <taxon>Cucurbitariaceae</taxon>
        <taxon>Neocucurbitaria</taxon>
    </lineage>
</organism>
<dbReference type="EMBL" id="JAPEUY010000001">
    <property type="protein sequence ID" value="KAJ4377386.1"/>
    <property type="molecule type" value="Genomic_DNA"/>
</dbReference>
<keyword evidence="1" id="KW-0472">Membrane</keyword>
<gene>
    <name evidence="3" type="ORF">N0V83_000211</name>
</gene>
<dbReference type="OrthoDB" id="5416037at2759"/>
<evidence type="ECO:0000313" key="3">
    <source>
        <dbReference type="EMBL" id="KAJ4377386.1"/>
    </source>
</evidence>
<evidence type="ECO:0000313" key="4">
    <source>
        <dbReference type="Proteomes" id="UP001140560"/>
    </source>
</evidence>
<sequence length="278" mass="32158">MPTKNSQSGTCLQTLGREEIEKPWKYIGYRGFSAFLASDDDFLIFRRFSTLNARVLLFLQDQISTLESELNEIDRKHAEKDAVDIHNGSFRQESDPRRTELILDIHQLLKEYNELLIQHSHLRSRAPAMKKDVESLENWFHNTQNAILDEEAAYIKHPHDLIPLNPKARTPLRRLLERSTHFRVWRWWKKGPPNDPNVIYPYPDNLHYTSEKRMEMCMGITITVLGMIMLIVPLWVLAVTHGTMARLGVITGFIMFFLALVAFATVARPFESLAATAA</sequence>
<dbReference type="PANTHER" id="PTHR34502">
    <property type="entry name" value="DUF6594 DOMAIN-CONTAINING PROTEIN-RELATED"/>
    <property type="match status" value="1"/>
</dbReference>
<accession>A0A9W8YGN2</accession>
<keyword evidence="1" id="KW-1133">Transmembrane helix</keyword>